<organism evidence="3 4">
    <name type="scientific">Aliiroseovarius crassostreae</name>
    <dbReference type="NCBI Taxonomy" id="154981"/>
    <lineage>
        <taxon>Bacteria</taxon>
        <taxon>Pseudomonadati</taxon>
        <taxon>Pseudomonadota</taxon>
        <taxon>Alphaproteobacteria</taxon>
        <taxon>Rhodobacterales</taxon>
        <taxon>Paracoccaceae</taxon>
        <taxon>Aliiroseovarius</taxon>
    </lineage>
</organism>
<evidence type="ECO:0000313" key="3">
    <source>
        <dbReference type="EMBL" id="UWP97164.1"/>
    </source>
</evidence>
<evidence type="ECO:0000259" key="2">
    <source>
        <dbReference type="Pfam" id="PF05569"/>
    </source>
</evidence>
<proteinExistence type="predicted"/>
<evidence type="ECO:0000256" key="1">
    <source>
        <dbReference type="SAM" id="Phobius"/>
    </source>
</evidence>
<feature type="transmembrane region" description="Helical" evidence="1">
    <location>
        <begin position="115"/>
        <end position="140"/>
    </location>
</feature>
<feature type="transmembrane region" description="Helical" evidence="1">
    <location>
        <begin position="318"/>
        <end position="337"/>
    </location>
</feature>
<sequence>MTPDAWLNTYLDLNLLIIAGTAIWFGLRWGIARTSLNVAFRPQLRLLNALTVFLALTPFLALAMTTWIVHRPPNLSDLLVAQYLQGNVNMSASTFETLLGLREDFVREVLTGQALWAQVLTALIVTGTLLVTMQVILSVLRLRHSLRRAHPYKRIGRVRLLLSDHSRVAYSTRGLFTRYVVLPTALLQDSRDLRLTVAHELQHFRQRDVECEFLLEILRPLTFWNPCFFLWRRQVRLLREYACDQALIARHRLEARAYCECLIRACAKAAREPALFARTTPSVALVDRRETRNRSSLRNRILAVAATEQGLGQTHGPIWMVLTGCLISAVVMTMLLMQRPGDWSHDRIMLSTIVNLERMANRQSTFATPLAALPADRTPQ</sequence>
<keyword evidence="1" id="KW-1133">Transmembrane helix</keyword>
<dbReference type="CDD" id="cd07341">
    <property type="entry name" value="M56_BlaR1_MecR1_like"/>
    <property type="match status" value="1"/>
</dbReference>
<dbReference type="AlphaFoldDB" id="A0A9Q9HBQ8"/>
<feature type="transmembrane region" description="Helical" evidence="1">
    <location>
        <begin position="6"/>
        <end position="25"/>
    </location>
</feature>
<dbReference type="PANTHER" id="PTHR34978:SF3">
    <property type="entry name" value="SLR0241 PROTEIN"/>
    <property type="match status" value="1"/>
</dbReference>
<feature type="domain" description="Peptidase M56" evidence="2">
    <location>
        <begin position="116"/>
        <end position="271"/>
    </location>
</feature>
<dbReference type="EMBL" id="CP080777">
    <property type="protein sequence ID" value="UWP97164.1"/>
    <property type="molecule type" value="Genomic_DNA"/>
</dbReference>
<reference evidence="3" key="1">
    <citation type="submission" date="2021-08" db="EMBL/GenBank/DDBJ databases">
        <authorList>
            <person name="Nwanade C."/>
            <person name="Wang M."/>
            <person name="Masoudi A."/>
            <person name="Yu Z."/>
            <person name="Liu J."/>
        </authorList>
    </citation>
    <scope>NUCLEOTIDE SEQUENCE</scope>
    <source>
        <strain evidence="3">S056</strain>
        <plasmid evidence="3">unnamed1</plasmid>
    </source>
</reference>
<dbReference type="RefSeq" id="WP_259787235.1">
    <property type="nucleotide sequence ID" value="NZ_CP080777.1"/>
</dbReference>
<dbReference type="InterPro" id="IPR008756">
    <property type="entry name" value="Peptidase_M56"/>
</dbReference>
<keyword evidence="1" id="KW-0472">Membrane</keyword>
<feature type="transmembrane region" description="Helical" evidence="1">
    <location>
        <begin position="46"/>
        <end position="69"/>
    </location>
</feature>
<dbReference type="Pfam" id="PF05569">
    <property type="entry name" value="Peptidase_M56"/>
    <property type="match status" value="1"/>
</dbReference>
<dbReference type="Proteomes" id="UP001057991">
    <property type="component" value="Plasmid unnamed1"/>
</dbReference>
<keyword evidence="1" id="KW-0812">Transmembrane</keyword>
<dbReference type="PANTHER" id="PTHR34978">
    <property type="entry name" value="POSSIBLE SENSOR-TRANSDUCER PROTEIN BLAR"/>
    <property type="match status" value="1"/>
</dbReference>
<accession>A0A9Q9HBQ8</accession>
<geneLocation type="plasmid" evidence="3 4">
    <name>unnamed1</name>
</geneLocation>
<keyword evidence="3" id="KW-0614">Plasmid</keyword>
<evidence type="ECO:0000313" key="4">
    <source>
        <dbReference type="Proteomes" id="UP001057991"/>
    </source>
</evidence>
<dbReference type="InterPro" id="IPR052173">
    <property type="entry name" value="Beta-lactam_resp_regulator"/>
</dbReference>
<protein>
    <submittedName>
        <fullName evidence="3">M56 family metallopeptidase</fullName>
    </submittedName>
</protein>
<name>A0A9Q9HBQ8_9RHOB</name>
<gene>
    <name evidence="3" type="ORF">K3X48_15145</name>
</gene>